<feature type="region of interest" description="Disordered" evidence="1">
    <location>
        <begin position="36"/>
        <end position="56"/>
    </location>
</feature>
<evidence type="ECO:0000313" key="2">
    <source>
        <dbReference type="EMBL" id="GMK59604.1"/>
    </source>
</evidence>
<dbReference type="Proteomes" id="UP001222932">
    <property type="component" value="Unassembled WGS sequence"/>
</dbReference>
<reference evidence="2" key="1">
    <citation type="journal article" date="2023" name="BMC Genomics">
        <title>Chromosome-level genome assemblies of Cutaneotrichosporon spp. (Trichosporonales, Basidiomycota) reveal imbalanced evolution between nucleotide sequences and chromosome synteny.</title>
        <authorList>
            <person name="Kobayashi Y."/>
            <person name="Kayamori A."/>
            <person name="Aoki K."/>
            <person name="Shiwa Y."/>
            <person name="Matsutani M."/>
            <person name="Fujita N."/>
            <person name="Sugita T."/>
            <person name="Iwasaki W."/>
            <person name="Tanaka N."/>
            <person name="Takashima M."/>
        </authorList>
    </citation>
    <scope>NUCLEOTIDE SEQUENCE</scope>
    <source>
        <strain evidence="2">HIS016</strain>
    </source>
</reference>
<dbReference type="EMBL" id="BTCM01000008">
    <property type="protein sequence ID" value="GMK59604.1"/>
    <property type="molecule type" value="Genomic_DNA"/>
</dbReference>
<dbReference type="AlphaFoldDB" id="A0AAD3YF09"/>
<feature type="compositionally biased region" description="Pro residues" evidence="1">
    <location>
        <begin position="39"/>
        <end position="50"/>
    </location>
</feature>
<protein>
    <submittedName>
        <fullName evidence="2">Uncharacterized protein</fullName>
    </submittedName>
</protein>
<evidence type="ECO:0000313" key="3">
    <source>
        <dbReference type="Proteomes" id="UP001222932"/>
    </source>
</evidence>
<comment type="caution">
    <text evidence="2">The sequence shown here is derived from an EMBL/GenBank/DDBJ whole genome shotgun (WGS) entry which is preliminary data.</text>
</comment>
<name>A0AAD3YF09_9TREE</name>
<proteinExistence type="predicted"/>
<reference evidence="2" key="2">
    <citation type="submission" date="2023-06" db="EMBL/GenBank/DDBJ databases">
        <authorList>
            <person name="Kobayashi Y."/>
            <person name="Kayamori A."/>
            <person name="Aoki K."/>
            <person name="Shiwa Y."/>
            <person name="Fujita N."/>
            <person name="Sugita T."/>
            <person name="Iwasaki W."/>
            <person name="Tanaka N."/>
            <person name="Takashima M."/>
        </authorList>
    </citation>
    <scope>NUCLEOTIDE SEQUENCE</scope>
    <source>
        <strain evidence="2">HIS016</strain>
    </source>
</reference>
<gene>
    <name evidence="2" type="ORF">CspeluHIS016_0802100</name>
</gene>
<keyword evidence="3" id="KW-1185">Reference proteome</keyword>
<evidence type="ECO:0000256" key="1">
    <source>
        <dbReference type="SAM" id="MobiDB-lite"/>
    </source>
</evidence>
<organism evidence="2 3">
    <name type="scientific">Cutaneotrichosporon spelunceum</name>
    <dbReference type="NCBI Taxonomy" id="1672016"/>
    <lineage>
        <taxon>Eukaryota</taxon>
        <taxon>Fungi</taxon>
        <taxon>Dikarya</taxon>
        <taxon>Basidiomycota</taxon>
        <taxon>Agaricomycotina</taxon>
        <taxon>Tremellomycetes</taxon>
        <taxon>Trichosporonales</taxon>
        <taxon>Trichosporonaceae</taxon>
        <taxon>Cutaneotrichosporon</taxon>
    </lineage>
</organism>
<sequence length="77" mass="8969">MNSALRTTPKKTVRFAPDTKVVDTSDISAFKYRRHRFAPPKPPTPQPKPVRAPFRPDMRDVVAARERMSHMSRGWMY</sequence>
<accession>A0AAD3YF09</accession>